<comment type="similarity">
    <text evidence="1 9">Belongs to the endoribonuclease YbeY family.</text>
</comment>
<dbReference type="RefSeq" id="WP_200274767.1">
    <property type="nucleotide sequence ID" value="NZ_CP066802.1"/>
</dbReference>
<dbReference type="InterPro" id="IPR023091">
    <property type="entry name" value="MetalPrtase_cat_dom_sf_prd"/>
</dbReference>
<feature type="binding site" evidence="9">
    <location>
        <position position="120"/>
    </location>
    <ligand>
        <name>Zn(2+)</name>
        <dbReference type="ChEBI" id="CHEBI:29105"/>
        <note>catalytic</note>
    </ligand>
</feature>
<dbReference type="GO" id="GO:0008270">
    <property type="term" value="F:zinc ion binding"/>
    <property type="evidence" value="ECO:0007669"/>
    <property type="project" value="UniProtKB-UniRule"/>
</dbReference>
<proteinExistence type="inferred from homology"/>
<dbReference type="GO" id="GO:0004222">
    <property type="term" value="F:metalloendopeptidase activity"/>
    <property type="evidence" value="ECO:0007669"/>
    <property type="project" value="InterPro"/>
</dbReference>
<comment type="cofactor">
    <cofactor evidence="9">
        <name>Zn(2+)</name>
        <dbReference type="ChEBI" id="CHEBI:29105"/>
    </cofactor>
    <text evidence="9">Binds 1 zinc ion.</text>
</comment>
<dbReference type="PROSITE" id="PS01306">
    <property type="entry name" value="UPF0054"/>
    <property type="match status" value="1"/>
</dbReference>
<dbReference type="InterPro" id="IPR002036">
    <property type="entry name" value="YbeY"/>
</dbReference>
<feature type="binding site" evidence="9">
    <location>
        <position position="126"/>
    </location>
    <ligand>
        <name>Zn(2+)</name>
        <dbReference type="ChEBI" id="CHEBI:29105"/>
        <note>catalytic</note>
    </ligand>
</feature>
<keyword evidence="5 9" id="KW-0479">Metal-binding</keyword>
<reference evidence="10 11" key="1">
    <citation type="submission" date="2020-12" db="EMBL/GenBank/DDBJ databases">
        <authorList>
            <person name="Zhou J."/>
        </authorList>
    </citation>
    <scope>NUCLEOTIDE SEQUENCE [LARGE SCALE GENOMIC DNA]</scope>
    <source>
        <strain evidence="10 11">CCUG 61299</strain>
    </source>
</reference>
<dbReference type="GO" id="GO:0005737">
    <property type="term" value="C:cytoplasm"/>
    <property type="evidence" value="ECO:0007669"/>
    <property type="project" value="UniProtKB-SubCell"/>
</dbReference>
<dbReference type="EC" id="3.1.-.-" evidence="9"/>
<dbReference type="NCBIfam" id="TIGR00043">
    <property type="entry name" value="rRNA maturation RNase YbeY"/>
    <property type="match status" value="1"/>
</dbReference>
<evidence type="ECO:0000313" key="11">
    <source>
        <dbReference type="Proteomes" id="UP000595895"/>
    </source>
</evidence>
<feature type="binding site" evidence="9">
    <location>
        <position position="116"/>
    </location>
    <ligand>
        <name>Zn(2+)</name>
        <dbReference type="ChEBI" id="CHEBI:29105"/>
        <note>catalytic</note>
    </ligand>
</feature>
<sequence length="150" mass="16539">MSIEVNNETEVAVDGAEFVALAEHVLANMHVNPRAELNILFIDPEPMADLHLRWLDLPGPTDVMSFPMDELRPGTPEAETPAGTLGDVVLCPQVAAQQALAAGHSAVEEMLLLTTHGILHLLGYDHQEPEQEKEMFALQRRLLLTFLANR</sequence>
<keyword evidence="9" id="KW-0963">Cytoplasm</keyword>
<dbReference type="Gene3D" id="3.40.390.30">
    <property type="entry name" value="Metalloproteases ('zincins'), catalytic domain"/>
    <property type="match status" value="1"/>
</dbReference>
<keyword evidence="6 9" id="KW-0255">Endonuclease</keyword>
<evidence type="ECO:0000256" key="4">
    <source>
        <dbReference type="ARBA" id="ARBA00022722"/>
    </source>
</evidence>
<dbReference type="GO" id="GO:0006364">
    <property type="term" value="P:rRNA processing"/>
    <property type="evidence" value="ECO:0007669"/>
    <property type="project" value="UniProtKB-UniRule"/>
</dbReference>
<dbReference type="InterPro" id="IPR020549">
    <property type="entry name" value="YbeY_CS"/>
</dbReference>
<dbReference type="Proteomes" id="UP000595895">
    <property type="component" value="Chromosome"/>
</dbReference>
<evidence type="ECO:0000256" key="9">
    <source>
        <dbReference type="HAMAP-Rule" id="MF_00009"/>
    </source>
</evidence>
<dbReference type="AlphaFoldDB" id="A0A7T7M928"/>
<evidence type="ECO:0000256" key="5">
    <source>
        <dbReference type="ARBA" id="ARBA00022723"/>
    </source>
</evidence>
<name>A0A7T7M928_9ACTO</name>
<dbReference type="HAMAP" id="MF_00009">
    <property type="entry name" value="Endoribonucl_YbeY"/>
    <property type="match status" value="1"/>
</dbReference>
<keyword evidence="8 9" id="KW-0862">Zinc</keyword>
<dbReference type="SUPFAM" id="SSF55486">
    <property type="entry name" value="Metalloproteases ('zincins'), catalytic domain"/>
    <property type="match status" value="1"/>
</dbReference>
<evidence type="ECO:0000256" key="1">
    <source>
        <dbReference type="ARBA" id="ARBA00010875"/>
    </source>
</evidence>
<keyword evidence="11" id="KW-1185">Reference proteome</keyword>
<dbReference type="EMBL" id="CP066802">
    <property type="protein sequence ID" value="QQM66677.1"/>
    <property type="molecule type" value="Genomic_DNA"/>
</dbReference>
<keyword evidence="7 9" id="KW-0378">Hydrolase</keyword>
<keyword evidence="4 9" id="KW-0540">Nuclease</keyword>
<evidence type="ECO:0000256" key="2">
    <source>
        <dbReference type="ARBA" id="ARBA00022517"/>
    </source>
</evidence>
<evidence type="ECO:0000256" key="3">
    <source>
        <dbReference type="ARBA" id="ARBA00022552"/>
    </source>
</evidence>
<dbReference type="KEGG" id="awe:JG540_06140"/>
<accession>A0A7T7M928</accession>
<protein>
    <recommendedName>
        <fullName evidence="9">Endoribonuclease YbeY</fullName>
        <ecNumber evidence="9">3.1.-.-</ecNumber>
    </recommendedName>
</protein>
<organism evidence="10 11">
    <name type="scientific">Actinomyces weissii</name>
    <dbReference type="NCBI Taxonomy" id="675090"/>
    <lineage>
        <taxon>Bacteria</taxon>
        <taxon>Bacillati</taxon>
        <taxon>Actinomycetota</taxon>
        <taxon>Actinomycetes</taxon>
        <taxon>Actinomycetales</taxon>
        <taxon>Actinomycetaceae</taxon>
        <taxon>Actinomyces</taxon>
    </lineage>
</organism>
<dbReference type="GO" id="GO:0004521">
    <property type="term" value="F:RNA endonuclease activity"/>
    <property type="evidence" value="ECO:0007669"/>
    <property type="project" value="UniProtKB-UniRule"/>
</dbReference>
<comment type="subcellular location">
    <subcellularLocation>
        <location evidence="9">Cytoplasm</location>
    </subcellularLocation>
</comment>
<keyword evidence="2 9" id="KW-0690">Ribosome biogenesis</keyword>
<evidence type="ECO:0000256" key="8">
    <source>
        <dbReference type="ARBA" id="ARBA00022833"/>
    </source>
</evidence>
<evidence type="ECO:0000256" key="7">
    <source>
        <dbReference type="ARBA" id="ARBA00022801"/>
    </source>
</evidence>
<dbReference type="PANTHER" id="PTHR46986">
    <property type="entry name" value="ENDORIBONUCLEASE YBEY, CHLOROPLASTIC"/>
    <property type="match status" value="1"/>
</dbReference>
<evidence type="ECO:0000256" key="6">
    <source>
        <dbReference type="ARBA" id="ARBA00022759"/>
    </source>
</evidence>
<dbReference type="Pfam" id="PF02130">
    <property type="entry name" value="YbeY"/>
    <property type="match status" value="1"/>
</dbReference>
<comment type="function">
    <text evidence="9">Single strand-specific metallo-endoribonuclease involved in late-stage 70S ribosome quality control and in maturation of the 3' terminus of the 16S rRNA.</text>
</comment>
<dbReference type="PANTHER" id="PTHR46986:SF1">
    <property type="entry name" value="ENDORIBONUCLEASE YBEY, CHLOROPLASTIC"/>
    <property type="match status" value="1"/>
</dbReference>
<evidence type="ECO:0000313" key="10">
    <source>
        <dbReference type="EMBL" id="QQM66677.1"/>
    </source>
</evidence>
<keyword evidence="3 9" id="KW-0698">rRNA processing</keyword>
<gene>
    <name evidence="9 10" type="primary">ybeY</name>
    <name evidence="10" type="ORF">JG540_06140</name>
</gene>